<protein>
    <submittedName>
        <fullName evidence="1">Uncharacterized protein</fullName>
    </submittedName>
</protein>
<comment type="caution">
    <text evidence="1">The sequence shown here is derived from an EMBL/GenBank/DDBJ whole genome shotgun (WGS) entry which is preliminary data.</text>
</comment>
<gene>
    <name evidence="1" type="ORF">PVK06_025528</name>
</gene>
<dbReference type="PANTHER" id="PTHR31485">
    <property type="entry name" value="PEPTIDYL SERINE ALPHA-GALACTOSYLTRANSFERASE"/>
    <property type="match status" value="1"/>
</dbReference>
<organism evidence="1 2">
    <name type="scientific">Gossypium arboreum</name>
    <name type="common">Tree cotton</name>
    <name type="synonym">Gossypium nanking</name>
    <dbReference type="NCBI Taxonomy" id="29729"/>
    <lineage>
        <taxon>Eukaryota</taxon>
        <taxon>Viridiplantae</taxon>
        <taxon>Streptophyta</taxon>
        <taxon>Embryophyta</taxon>
        <taxon>Tracheophyta</taxon>
        <taxon>Spermatophyta</taxon>
        <taxon>Magnoliopsida</taxon>
        <taxon>eudicotyledons</taxon>
        <taxon>Gunneridae</taxon>
        <taxon>Pentapetalae</taxon>
        <taxon>rosids</taxon>
        <taxon>malvids</taxon>
        <taxon>Malvales</taxon>
        <taxon>Malvaceae</taxon>
        <taxon>Malvoideae</taxon>
        <taxon>Gossypium</taxon>
    </lineage>
</organism>
<keyword evidence="2" id="KW-1185">Reference proteome</keyword>
<evidence type="ECO:0000313" key="2">
    <source>
        <dbReference type="Proteomes" id="UP001358586"/>
    </source>
</evidence>
<dbReference type="InterPro" id="IPR044845">
    <property type="entry name" value="HPAT/SRGT1-like"/>
</dbReference>
<dbReference type="Proteomes" id="UP001358586">
    <property type="component" value="Chromosome 7"/>
</dbReference>
<evidence type="ECO:0000313" key="1">
    <source>
        <dbReference type="EMBL" id="KAK5820481.1"/>
    </source>
</evidence>
<reference evidence="1 2" key="1">
    <citation type="submission" date="2023-03" db="EMBL/GenBank/DDBJ databases">
        <title>WGS of Gossypium arboreum.</title>
        <authorList>
            <person name="Yu D."/>
        </authorList>
    </citation>
    <scope>NUCLEOTIDE SEQUENCE [LARGE SCALE GENOMIC DNA]</scope>
    <source>
        <tissue evidence="1">Leaf</tissue>
    </source>
</reference>
<proteinExistence type="predicted"/>
<dbReference type="EMBL" id="JARKNE010000007">
    <property type="protein sequence ID" value="KAK5820481.1"/>
    <property type="molecule type" value="Genomic_DNA"/>
</dbReference>
<dbReference type="PANTHER" id="PTHR31485:SF7">
    <property type="entry name" value="PEPTIDYL SERINE ALPHA-GALACTOSYLTRANSFERASE"/>
    <property type="match status" value="1"/>
</dbReference>
<sequence>MELKLRYRISSEILIYPGYVPQPDVQYRIFHYGLEFKVGTWSFDKANWREVDMVNSCWAIFPDPPDPSTLEQIDEN</sequence>
<accession>A0ABR0PGU5</accession>
<name>A0ABR0PGU5_GOSAR</name>